<dbReference type="AlphaFoldDB" id="A0A132NH53"/>
<proteinExistence type="predicted"/>
<organism evidence="2 3">
    <name type="scientific">Carbonactinospora thermoautotrophica</name>
    <dbReference type="NCBI Taxonomy" id="1469144"/>
    <lineage>
        <taxon>Bacteria</taxon>
        <taxon>Bacillati</taxon>
        <taxon>Actinomycetota</taxon>
        <taxon>Actinomycetes</taxon>
        <taxon>Kitasatosporales</taxon>
        <taxon>Carbonactinosporaceae</taxon>
        <taxon>Carbonactinospora</taxon>
    </lineage>
</organism>
<dbReference type="PATRIC" id="fig|1469144.9.peg.3353"/>
<dbReference type="Proteomes" id="UP000070598">
    <property type="component" value="Unassembled WGS sequence"/>
</dbReference>
<feature type="non-terminal residue" evidence="2">
    <location>
        <position position="1"/>
    </location>
</feature>
<dbReference type="Pfam" id="PF13399">
    <property type="entry name" value="LytR_C"/>
    <property type="match status" value="1"/>
</dbReference>
<name>A0A132NH53_9ACTN</name>
<dbReference type="Gene3D" id="3.30.70.2390">
    <property type="match status" value="1"/>
</dbReference>
<evidence type="ECO:0000259" key="1">
    <source>
        <dbReference type="Pfam" id="PF13399"/>
    </source>
</evidence>
<reference evidence="3" key="1">
    <citation type="submission" date="2015-02" db="EMBL/GenBank/DDBJ databases">
        <title>Physiological reanalysis, assessment of diazotrophy, and genome sequences of multiple isolates of Streptomyces thermoautotrophicus.</title>
        <authorList>
            <person name="MacKellar D.C."/>
            <person name="Lieber L."/>
            <person name="Norman J."/>
            <person name="Bolger A."/>
            <person name="Tobin C."/>
            <person name="Murray J.W."/>
            <person name="Friesen M."/>
            <person name="Prell J."/>
        </authorList>
    </citation>
    <scope>NUCLEOTIDE SEQUENCE [LARGE SCALE GENOMIC DNA]</scope>
    <source>
        <strain evidence="3">UBT1</strain>
    </source>
</reference>
<dbReference type="RefSeq" id="WP_198532709.1">
    <property type="nucleotide sequence ID" value="NZ_JYIK01000837.1"/>
</dbReference>
<dbReference type="InterPro" id="IPR027381">
    <property type="entry name" value="LytR/CpsA/Psr_C"/>
</dbReference>
<gene>
    <name evidence="2" type="ORF">TR74_10225</name>
</gene>
<protein>
    <recommendedName>
        <fullName evidence="1">LytR/CpsA/Psr regulator C-terminal domain-containing protein</fullName>
    </recommendedName>
</protein>
<accession>A0A132NH53</accession>
<evidence type="ECO:0000313" key="2">
    <source>
        <dbReference type="EMBL" id="KWX09336.1"/>
    </source>
</evidence>
<comment type="caution">
    <text evidence="2">The sequence shown here is derived from an EMBL/GenBank/DDBJ whole genome shotgun (WGS) entry which is preliminary data.</text>
</comment>
<sequence length="97" mass="10694">KGYVVVYNQTRHRGLGTRVAADLERAGWRVVRVGNWVGNVPATTVYHPEGMRMEALALRDDFPHISRVRPAFPGIPDNALTVILAKDYPATLGDDAP</sequence>
<dbReference type="EMBL" id="JYIK01000837">
    <property type="protein sequence ID" value="KWX09336.1"/>
    <property type="molecule type" value="Genomic_DNA"/>
</dbReference>
<evidence type="ECO:0000313" key="3">
    <source>
        <dbReference type="Proteomes" id="UP000070598"/>
    </source>
</evidence>
<feature type="domain" description="LytR/CpsA/Psr regulator C-terminal" evidence="1">
    <location>
        <begin position="4"/>
        <end position="88"/>
    </location>
</feature>